<dbReference type="PANTHER" id="PTHR24138:SF12">
    <property type="entry name" value="PATATIN FAMILY PROTEIN"/>
    <property type="match status" value="1"/>
</dbReference>
<dbReference type="KEGG" id="dfa:DFA_07861"/>
<organism evidence="4 5">
    <name type="scientific">Cavenderia fasciculata</name>
    <name type="common">Slime mold</name>
    <name type="synonym">Dictyostelium fasciculatum</name>
    <dbReference type="NCBI Taxonomy" id="261658"/>
    <lineage>
        <taxon>Eukaryota</taxon>
        <taxon>Amoebozoa</taxon>
        <taxon>Evosea</taxon>
        <taxon>Eumycetozoa</taxon>
        <taxon>Dictyostelia</taxon>
        <taxon>Acytosteliales</taxon>
        <taxon>Cavenderiaceae</taxon>
        <taxon>Cavenderia</taxon>
    </lineage>
</organism>
<evidence type="ECO:0000313" key="4">
    <source>
        <dbReference type="EMBL" id="EGG16881.1"/>
    </source>
</evidence>
<dbReference type="PANTHER" id="PTHR24138">
    <property type="entry name" value="INTRACELLLAR PHOSPHOLIPASE A FAMILY"/>
    <property type="match status" value="1"/>
</dbReference>
<dbReference type="Gene3D" id="3.40.1090.10">
    <property type="entry name" value="Cytosolic phospholipase A2 catalytic domain"/>
    <property type="match status" value="1"/>
</dbReference>
<feature type="active site" description="Nucleophile" evidence="2">
    <location>
        <position position="116"/>
    </location>
</feature>
<proteinExistence type="predicted"/>
<dbReference type="CDD" id="cd07199">
    <property type="entry name" value="Pat17_PNPLA8_PNPLA9_like"/>
    <property type="match status" value="1"/>
</dbReference>
<evidence type="ECO:0000259" key="3">
    <source>
        <dbReference type="PROSITE" id="PS51635"/>
    </source>
</evidence>
<feature type="active site" description="Proton acceptor" evidence="2">
    <location>
        <position position="245"/>
    </location>
</feature>
<dbReference type="InterPro" id="IPR002641">
    <property type="entry name" value="PNPLA_dom"/>
</dbReference>
<dbReference type="Pfam" id="PF01734">
    <property type="entry name" value="Patatin"/>
    <property type="match status" value="1"/>
</dbReference>
<keyword evidence="2" id="KW-0442">Lipid degradation</keyword>
<dbReference type="InterPro" id="IPR016035">
    <property type="entry name" value="Acyl_Trfase/lysoPLipase"/>
</dbReference>
<protein>
    <recommendedName>
        <fullName evidence="3">PNPLA domain-containing protein</fullName>
    </recommendedName>
</protein>
<dbReference type="SUPFAM" id="SSF52151">
    <property type="entry name" value="FabD/lysophospholipase-like"/>
    <property type="match status" value="1"/>
</dbReference>
<dbReference type="RefSeq" id="XP_004355355.1">
    <property type="nucleotide sequence ID" value="XM_004355303.1"/>
</dbReference>
<dbReference type="OrthoDB" id="1658288at2759"/>
<gene>
    <name evidence="4" type="ORF">DFA_07861</name>
</gene>
<feature type="short sequence motif" description="DGA/G" evidence="2">
    <location>
        <begin position="245"/>
        <end position="247"/>
    </location>
</feature>
<evidence type="ECO:0000313" key="5">
    <source>
        <dbReference type="Proteomes" id="UP000007797"/>
    </source>
</evidence>
<dbReference type="EMBL" id="GL883021">
    <property type="protein sequence ID" value="EGG16881.1"/>
    <property type="molecule type" value="Genomic_DNA"/>
</dbReference>
<dbReference type="PROSITE" id="PS51635">
    <property type="entry name" value="PNPLA"/>
    <property type="match status" value="1"/>
</dbReference>
<feature type="short sequence motif" description="GXSXG" evidence="2">
    <location>
        <begin position="114"/>
        <end position="118"/>
    </location>
</feature>
<name>F4Q3R5_CACFS</name>
<sequence length="397" mass="43629">MDTATIVEVGATSNDQSNVTAEELIESYNLLNDYVFVEPFDMDEYIESQSGGAESAGLGGGDDTTNTNPRFGLSIDGGGMRGLMPAIWLKELERQLHEAGETRPLSQVFSFIGGTSIGGILAMGLAKGIKIDDLINIFQEHGKEVFHKNWYSLGGIVDVKYDSKPLFDLLESKQNFGKSQMQHLDGRVMVTSCTTKGTPFEFCNTTLEQKYYSVAEVCRCTSAAPTYFSGMKIENDIVEDQVYVDGGMWMNNPSTIVARKIVLELQNGSYNKDKLLVLSLGTGLEPVDKLAKNTTVLGAGKIISTLMKSNMLGTDHTMKSFLGENYVRVQVKLKENIDLADCSPKALEQLNVAAGNKLENGKYVFDRTTGAGKFVYEKIADFVKKYISLKPKDTLQN</sequence>
<accession>F4Q3R5</accession>
<evidence type="ECO:0000256" key="2">
    <source>
        <dbReference type="PROSITE-ProRule" id="PRU01161"/>
    </source>
</evidence>
<dbReference type="GO" id="GO:0016042">
    <property type="term" value="P:lipid catabolic process"/>
    <property type="evidence" value="ECO:0007669"/>
    <property type="project" value="UniProtKB-UniRule"/>
</dbReference>
<dbReference type="InterPro" id="IPR047156">
    <property type="entry name" value="Teg/CotR/CapV-like"/>
</dbReference>
<keyword evidence="2" id="KW-0378">Hydrolase</keyword>
<feature type="domain" description="PNPLA" evidence="3">
    <location>
        <begin position="73"/>
        <end position="258"/>
    </location>
</feature>
<dbReference type="AlphaFoldDB" id="F4Q3R5"/>
<evidence type="ECO:0000256" key="1">
    <source>
        <dbReference type="ARBA" id="ARBA00023098"/>
    </source>
</evidence>
<keyword evidence="5" id="KW-1185">Reference proteome</keyword>
<reference evidence="5" key="1">
    <citation type="journal article" date="2011" name="Genome Res.">
        <title>Phylogeny-wide analysis of social amoeba genomes highlights ancient origins for complex intercellular communication.</title>
        <authorList>
            <person name="Heidel A.J."/>
            <person name="Lawal H.M."/>
            <person name="Felder M."/>
            <person name="Schilde C."/>
            <person name="Helps N.R."/>
            <person name="Tunggal B."/>
            <person name="Rivero F."/>
            <person name="John U."/>
            <person name="Schleicher M."/>
            <person name="Eichinger L."/>
            <person name="Platzer M."/>
            <person name="Noegel A.A."/>
            <person name="Schaap P."/>
            <person name="Gloeckner G."/>
        </authorList>
    </citation>
    <scope>NUCLEOTIDE SEQUENCE [LARGE SCALE GENOMIC DNA]</scope>
    <source>
        <strain evidence="5">SH3</strain>
    </source>
</reference>
<dbReference type="GO" id="GO:0016787">
    <property type="term" value="F:hydrolase activity"/>
    <property type="evidence" value="ECO:0007669"/>
    <property type="project" value="UniProtKB-UniRule"/>
</dbReference>
<keyword evidence="1 2" id="KW-0443">Lipid metabolism</keyword>
<feature type="short sequence motif" description="GXGXXG" evidence="2">
    <location>
        <begin position="77"/>
        <end position="82"/>
    </location>
</feature>
<dbReference type="Proteomes" id="UP000007797">
    <property type="component" value="Unassembled WGS sequence"/>
</dbReference>
<dbReference type="GeneID" id="14868770"/>